<dbReference type="InterPro" id="IPR036942">
    <property type="entry name" value="Beta-barrel_TonB_sf"/>
</dbReference>
<evidence type="ECO:0000256" key="1">
    <source>
        <dbReference type="ARBA" id="ARBA00004571"/>
    </source>
</evidence>
<feature type="domain" description="TonB-dependent receptor plug" evidence="10">
    <location>
        <begin position="118"/>
        <end position="223"/>
    </location>
</feature>
<evidence type="ECO:0000256" key="2">
    <source>
        <dbReference type="ARBA" id="ARBA00022448"/>
    </source>
</evidence>
<keyword evidence="5 9" id="KW-0732">Signal</keyword>
<reference evidence="11 12" key="1">
    <citation type="submission" date="2019-07" db="EMBL/GenBank/DDBJ databases">
        <title>Genomic Encyclopedia of Archaeal and Bacterial Type Strains, Phase II (KMG-II): from individual species to whole genera.</title>
        <authorList>
            <person name="Goeker M."/>
        </authorList>
    </citation>
    <scope>NUCLEOTIDE SEQUENCE [LARGE SCALE GENOMIC DNA]</scope>
    <source>
        <strain evidence="11 12">DSM 18850</strain>
    </source>
</reference>
<evidence type="ECO:0000256" key="5">
    <source>
        <dbReference type="ARBA" id="ARBA00022729"/>
    </source>
</evidence>
<dbReference type="PROSITE" id="PS52016">
    <property type="entry name" value="TONB_DEPENDENT_REC_3"/>
    <property type="match status" value="1"/>
</dbReference>
<evidence type="ECO:0000256" key="9">
    <source>
        <dbReference type="SAM" id="SignalP"/>
    </source>
</evidence>
<evidence type="ECO:0000256" key="7">
    <source>
        <dbReference type="ARBA" id="ARBA00023237"/>
    </source>
</evidence>
<dbReference type="Proteomes" id="UP000325105">
    <property type="component" value="Unassembled WGS sequence"/>
</dbReference>
<dbReference type="SUPFAM" id="SSF49464">
    <property type="entry name" value="Carboxypeptidase regulatory domain-like"/>
    <property type="match status" value="1"/>
</dbReference>
<evidence type="ECO:0000313" key="12">
    <source>
        <dbReference type="Proteomes" id="UP000325105"/>
    </source>
</evidence>
<keyword evidence="12" id="KW-1185">Reference proteome</keyword>
<dbReference type="InterPro" id="IPR039426">
    <property type="entry name" value="TonB-dep_rcpt-like"/>
</dbReference>
<feature type="chain" id="PRO_5024450368" evidence="9">
    <location>
        <begin position="22"/>
        <end position="1072"/>
    </location>
</feature>
<dbReference type="EMBL" id="VNHX01000026">
    <property type="protein sequence ID" value="TYP90062.1"/>
    <property type="molecule type" value="Genomic_DNA"/>
</dbReference>
<dbReference type="GO" id="GO:0015344">
    <property type="term" value="F:siderophore uptake transmembrane transporter activity"/>
    <property type="evidence" value="ECO:0007669"/>
    <property type="project" value="TreeGrafter"/>
</dbReference>
<dbReference type="InterPro" id="IPR012910">
    <property type="entry name" value="Plug_dom"/>
</dbReference>
<name>A0A5S5D5L8_9SPHI</name>
<dbReference type="InterPro" id="IPR023997">
    <property type="entry name" value="TonB-dep_OMP_SusC/RagA_CS"/>
</dbReference>
<dbReference type="OrthoDB" id="9768177at2"/>
<accession>A0A5S5D5L8</accession>
<keyword evidence="2 8" id="KW-0813">Transport</keyword>
<dbReference type="InterPro" id="IPR037066">
    <property type="entry name" value="Plug_dom_sf"/>
</dbReference>
<dbReference type="Pfam" id="PF07715">
    <property type="entry name" value="Plug"/>
    <property type="match status" value="1"/>
</dbReference>
<evidence type="ECO:0000256" key="3">
    <source>
        <dbReference type="ARBA" id="ARBA00022452"/>
    </source>
</evidence>
<feature type="signal peptide" evidence="9">
    <location>
        <begin position="1"/>
        <end position="21"/>
    </location>
</feature>
<dbReference type="SUPFAM" id="SSF56935">
    <property type="entry name" value="Porins"/>
    <property type="match status" value="1"/>
</dbReference>
<dbReference type="AlphaFoldDB" id="A0A5S5D5L8"/>
<evidence type="ECO:0000256" key="6">
    <source>
        <dbReference type="ARBA" id="ARBA00023136"/>
    </source>
</evidence>
<keyword evidence="7 8" id="KW-0998">Cell outer membrane</keyword>
<dbReference type="RefSeq" id="WP_148909999.1">
    <property type="nucleotide sequence ID" value="NZ_VNHX01000026.1"/>
</dbReference>
<dbReference type="PANTHER" id="PTHR30069">
    <property type="entry name" value="TONB-DEPENDENT OUTER MEMBRANE RECEPTOR"/>
    <property type="match status" value="1"/>
</dbReference>
<proteinExistence type="inferred from homology"/>
<dbReference type="GO" id="GO:0009279">
    <property type="term" value="C:cell outer membrane"/>
    <property type="evidence" value="ECO:0007669"/>
    <property type="project" value="UniProtKB-SubCell"/>
</dbReference>
<evidence type="ECO:0000256" key="8">
    <source>
        <dbReference type="PROSITE-ProRule" id="PRU01360"/>
    </source>
</evidence>
<dbReference type="NCBIfam" id="TIGR04056">
    <property type="entry name" value="OMP_RagA_SusC"/>
    <property type="match status" value="1"/>
</dbReference>
<dbReference type="PANTHER" id="PTHR30069:SF29">
    <property type="entry name" value="HEMOGLOBIN AND HEMOGLOBIN-HAPTOGLOBIN-BINDING PROTEIN 1-RELATED"/>
    <property type="match status" value="1"/>
</dbReference>
<keyword evidence="3 8" id="KW-1134">Transmembrane beta strand</keyword>
<protein>
    <submittedName>
        <fullName evidence="11">TonB-linked SusC/RagA family outer membrane protein</fullName>
    </submittedName>
</protein>
<comment type="similarity">
    <text evidence="8">Belongs to the TonB-dependent receptor family.</text>
</comment>
<evidence type="ECO:0000259" key="10">
    <source>
        <dbReference type="Pfam" id="PF07715"/>
    </source>
</evidence>
<dbReference type="Gene3D" id="2.60.40.1120">
    <property type="entry name" value="Carboxypeptidase-like, regulatory domain"/>
    <property type="match status" value="1"/>
</dbReference>
<dbReference type="InterPro" id="IPR008969">
    <property type="entry name" value="CarboxyPept-like_regulatory"/>
</dbReference>
<dbReference type="Gene3D" id="2.170.130.10">
    <property type="entry name" value="TonB-dependent receptor, plug domain"/>
    <property type="match status" value="1"/>
</dbReference>
<comment type="caution">
    <text evidence="11">The sequence shown here is derived from an EMBL/GenBank/DDBJ whole genome shotgun (WGS) entry which is preliminary data.</text>
</comment>
<dbReference type="NCBIfam" id="TIGR04057">
    <property type="entry name" value="SusC_RagA_signa"/>
    <property type="match status" value="1"/>
</dbReference>
<evidence type="ECO:0000256" key="4">
    <source>
        <dbReference type="ARBA" id="ARBA00022692"/>
    </source>
</evidence>
<dbReference type="GO" id="GO:0044718">
    <property type="term" value="P:siderophore transmembrane transport"/>
    <property type="evidence" value="ECO:0007669"/>
    <property type="project" value="TreeGrafter"/>
</dbReference>
<sequence length="1072" mass="119092">MNQKLLSFFLLCTLFIGAAYGQNRQVTGRVTSATDGSALAGVSVALVGSTTATQTDENGRYTISVSSNGTLTFTYVGYASQRIAVGNQSVVNVALVDDQETLEEVVVQVPYGTVKKTAFTGSESTITSKTFEKQQVASFTKALEGTVAGIQANNGGGAPGTSADIRIRGIGSVNASSSPLYVIDGVPYSGSNVAISTDDIESTTVLKDAAATALYGSRAANGVIMITTKKGRSNAPRLNFTARLGFLNRAIPEYDRVSIPEYYEGMWHATRNRLAGGNPANITDAINQNASNALIPGLRYNATDRADNEIVLPNGEFNPAAKILYADDWQDVLFGTPFRQDYNLNYSGGSEKSTHYVSLGYLNEPGYVKFSGYERFNARVNVDSKIKDWLSSGINLDGALAYQDNVQSGGGTTTINPFYYTRMMGPIYPVWQRDRSGNFVLNELTGERELDWGLNSQMGARPYAGNSNLLGSLALDERSGKIGNVNFNTYLEARFLKDFTFRTTLGGNYYNRYGTTFQNPEFGDAQNVRGRSTKIQNRQLSFTFNQVLTYDKTFLDDHNLNVMVGHENYRLERNFLSATRSGFPFPGNSELAPAATLEDATSYENYHRIEGYFSRVNYTYLDKYLLSGSFRRDGTSRFYPGRNGNGSNQWGNFYSVGAGWRISQEDFLKDVSWINELKLRASYGEQGNEGVVQTRSSNETDQENPTNTNIDNFYGWQSLYGYGWNNVNMPGAIVSSLPNEGLSWEKNKAVNVGLDFTLFNRRIDGTIEWYNRESTNLLFQVPLPMSTGITSIWRNVGAMYNRGFDLQIGYNAIRRTDFDWRIDLNLSHYKNRITKLPEESRADGIISGTKKLMEGEDLYQFWLRDYAGVDPNNGDALWYMDELDENNNVVGRTTTNNVNNATYYYHGSAIPDFVGGMTNSFRYKQFDLSVLLTYQLGGKFYDGNYASLMHQGSYGTHWHKDILDAWKAPGDITDVPRLQNNIASANAGNAASSRFLFDATYLNIKNITLGYNFDKAGISRFGLSGLRLFANVDNAAIFTKRRGMDPQRAFTGTADYTYPTMRNFTFGVTIGL</sequence>
<dbReference type="Pfam" id="PF13715">
    <property type="entry name" value="CarbopepD_reg_2"/>
    <property type="match status" value="1"/>
</dbReference>
<comment type="subcellular location">
    <subcellularLocation>
        <location evidence="1 8">Cell outer membrane</location>
        <topology evidence="1 8">Multi-pass membrane protein</topology>
    </subcellularLocation>
</comment>
<dbReference type="Gene3D" id="2.40.170.20">
    <property type="entry name" value="TonB-dependent receptor, beta-barrel domain"/>
    <property type="match status" value="1"/>
</dbReference>
<keyword evidence="4 8" id="KW-0812">Transmembrane</keyword>
<organism evidence="11 12">
    <name type="scientific">Sphingobacterium allocomposti</name>
    <dbReference type="NCBI Taxonomy" id="415956"/>
    <lineage>
        <taxon>Bacteria</taxon>
        <taxon>Pseudomonadati</taxon>
        <taxon>Bacteroidota</taxon>
        <taxon>Sphingobacteriia</taxon>
        <taxon>Sphingobacteriales</taxon>
        <taxon>Sphingobacteriaceae</taxon>
        <taxon>Sphingobacterium</taxon>
    </lineage>
</organism>
<keyword evidence="6 8" id="KW-0472">Membrane</keyword>
<evidence type="ECO:0000313" key="11">
    <source>
        <dbReference type="EMBL" id="TYP90062.1"/>
    </source>
</evidence>
<dbReference type="InterPro" id="IPR023996">
    <property type="entry name" value="TonB-dep_OMP_SusC/RagA"/>
</dbReference>
<gene>
    <name evidence="11" type="ORF">BC792_12658</name>
</gene>